<dbReference type="Gene3D" id="3.90.930.12">
    <property type="entry name" value="Ribosomal protein L6, alpha-beta domain"/>
    <property type="match status" value="1"/>
</dbReference>
<keyword evidence="1" id="KW-1133">Transmembrane helix</keyword>
<dbReference type="EMBL" id="MT471317">
    <property type="protein sequence ID" value="QPL15982.1"/>
    <property type="molecule type" value="Genomic_DNA"/>
</dbReference>
<feature type="transmembrane region" description="Helical" evidence="1">
    <location>
        <begin position="67"/>
        <end position="88"/>
    </location>
</feature>
<keyword evidence="2" id="KW-0496">Mitochondrion</keyword>
<evidence type="ECO:0000256" key="1">
    <source>
        <dbReference type="SAM" id="Phobius"/>
    </source>
</evidence>
<keyword evidence="1" id="KW-0812">Transmembrane</keyword>
<evidence type="ECO:0000313" key="2">
    <source>
        <dbReference type="EMBL" id="QPL15982.1"/>
    </source>
</evidence>
<dbReference type="AlphaFoldDB" id="A0A7T0Q5S9"/>
<name>A0A7T0Q5S9_HALGN</name>
<reference evidence="2" key="1">
    <citation type="submission" date="2020-05" db="EMBL/GenBank/DDBJ databases">
        <title>Characterization and comparative analysis of mitochondrial genomes of the highly differentiated ciliated protists shed light on the diversity and evolution of the linear molecular architecture.</title>
        <authorList>
            <person name="Zhang T."/>
            <person name="Li C."/>
            <person name="Zhang X."/>
            <person name="Wang C."/>
            <person name="Roger A.J."/>
            <person name="Song W."/>
            <person name="Gao F."/>
        </authorList>
    </citation>
    <scope>NUCLEOTIDE SEQUENCE</scope>
</reference>
<dbReference type="GO" id="GO:0019843">
    <property type="term" value="F:rRNA binding"/>
    <property type="evidence" value="ECO:0007669"/>
    <property type="project" value="InterPro"/>
</dbReference>
<sequence>MLKWYGSRNKIKYNFQKNSKIYFKNKIKNNSLIINKNFNQKFITINLFIPFNWNFIIIQKLFLPNYIYFYIYNLTYFFILPVVKTALFLKYDYQTNNLNFKFLFTNNFYSLFIKFFKIIFYSFSKLFFTKIKFKGKGYYIYKNLRNTIALQFGYSHLYYIYSFFITVKFLSKTSILIFGINFNDLNSISYKLYNIKPINIFTGKGIRFSRQIIYRKTGKISSYR</sequence>
<keyword evidence="2" id="KW-0687">Ribonucleoprotein</keyword>
<protein>
    <submittedName>
        <fullName evidence="2">Ribosomal protein L6</fullName>
    </submittedName>
</protein>
<dbReference type="GeneID" id="63661408"/>
<keyword evidence="2" id="KW-0689">Ribosomal protein</keyword>
<geneLocation type="mitochondrion" evidence="2"/>
<dbReference type="GO" id="GO:0005840">
    <property type="term" value="C:ribosome"/>
    <property type="evidence" value="ECO:0007669"/>
    <property type="project" value="UniProtKB-KW"/>
</dbReference>
<dbReference type="GO" id="GO:0006412">
    <property type="term" value="P:translation"/>
    <property type="evidence" value="ECO:0007669"/>
    <property type="project" value="InterPro"/>
</dbReference>
<proteinExistence type="predicted"/>
<dbReference type="GO" id="GO:0003735">
    <property type="term" value="F:structural constituent of ribosome"/>
    <property type="evidence" value="ECO:0007669"/>
    <property type="project" value="InterPro"/>
</dbReference>
<dbReference type="RefSeq" id="YP_010049577.1">
    <property type="nucleotide sequence ID" value="NC_054370.1"/>
</dbReference>
<organism evidence="2">
    <name type="scientific">Halteria grandinella</name>
    <dbReference type="NCBI Taxonomy" id="5974"/>
    <lineage>
        <taxon>Eukaryota</taxon>
        <taxon>Sar</taxon>
        <taxon>Alveolata</taxon>
        <taxon>Ciliophora</taxon>
        <taxon>Intramacronucleata</taxon>
        <taxon>Spirotrichea</taxon>
        <taxon>Stichotrichia</taxon>
        <taxon>Sporadotrichida</taxon>
        <taxon>Halteriidae</taxon>
        <taxon>Halteria</taxon>
    </lineage>
</organism>
<dbReference type="SUPFAM" id="SSF56053">
    <property type="entry name" value="Ribosomal protein L6"/>
    <property type="match status" value="1"/>
</dbReference>
<feature type="transmembrane region" description="Helical" evidence="1">
    <location>
        <begin position="108"/>
        <end position="128"/>
    </location>
</feature>
<accession>A0A7T0Q5S9</accession>
<keyword evidence="1" id="KW-0472">Membrane</keyword>
<dbReference type="InterPro" id="IPR036789">
    <property type="entry name" value="Ribosomal_uL6-like_a/b-dom_sf"/>
</dbReference>
<gene>
    <name evidence="2" type="primary">rpl6</name>
</gene>